<evidence type="ECO:0000313" key="2">
    <source>
        <dbReference type="Proteomes" id="UP001163603"/>
    </source>
</evidence>
<comment type="caution">
    <text evidence="1">The sequence shown here is derived from an EMBL/GenBank/DDBJ whole genome shotgun (WGS) entry which is preliminary data.</text>
</comment>
<keyword evidence="2" id="KW-1185">Reference proteome</keyword>
<name>A0ACC0Z799_9ROSI</name>
<accession>A0ACC0Z799</accession>
<dbReference type="EMBL" id="CM047738">
    <property type="protein sequence ID" value="KAJ0046107.1"/>
    <property type="molecule type" value="Genomic_DNA"/>
</dbReference>
<dbReference type="Proteomes" id="UP001163603">
    <property type="component" value="Chromosome 3"/>
</dbReference>
<proteinExistence type="predicted"/>
<gene>
    <name evidence="1" type="ORF">Pint_03640</name>
</gene>
<reference evidence="2" key="1">
    <citation type="journal article" date="2023" name="G3 (Bethesda)">
        <title>Genome assembly and association tests identify interacting loci associated with vigor, precocity, and sex in interspecific pistachio rootstocks.</title>
        <authorList>
            <person name="Palmer W."/>
            <person name="Jacygrad E."/>
            <person name="Sagayaradj S."/>
            <person name="Cavanaugh K."/>
            <person name="Han R."/>
            <person name="Bertier L."/>
            <person name="Beede B."/>
            <person name="Kafkas S."/>
            <person name="Golino D."/>
            <person name="Preece J."/>
            <person name="Michelmore R."/>
        </authorList>
    </citation>
    <scope>NUCLEOTIDE SEQUENCE [LARGE SCALE GENOMIC DNA]</scope>
</reference>
<organism evidence="1 2">
    <name type="scientific">Pistacia integerrima</name>
    <dbReference type="NCBI Taxonomy" id="434235"/>
    <lineage>
        <taxon>Eukaryota</taxon>
        <taxon>Viridiplantae</taxon>
        <taxon>Streptophyta</taxon>
        <taxon>Embryophyta</taxon>
        <taxon>Tracheophyta</taxon>
        <taxon>Spermatophyta</taxon>
        <taxon>Magnoliopsida</taxon>
        <taxon>eudicotyledons</taxon>
        <taxon>Gunneridae</taxon>
        <taxon>Pentapetalae</taxon>
        <taxon>rosids</taxon>
        <taxon>malvids</taxon>
        <taxon>Sapindales</taxon>
        <taxon>Anacardiaceae</taxon>
        <taxon>Pistacia</taxon>
    </lineage>
</organism>
<sequence>MEFKISGITSRLGELCAQRTEFGFQVIAGGTSSTSVFQRPPSTCLPTEPAVCGRDGDKAKILEMVLKEGPGDANFHVIPIVGMGGIGKTTLAQLVYNDETLKELFKPKAWVCVSNDFDVLRISKAILESIDLSPCDLKDLNPVQVRLKQELAGKRFLLVLDDVWSKNYGLWEALKSPFTAGAPGSKIIVKTRSVDVALTIEPVQYYSLQLLSNDDCWLVFVKHAFGSKDIGTQGNLELIREQVVEKCRGLPLAARTLGGLLRSKQRDDEWQDVLNSKIWNLRDESDILLVLRLSYHHLPSHVKRCFSYCVIFPKDYEFEETELIHLWMAEDLIQEQNDDKQMEDVGGEYFWDLLSRSIFQSSNSKSSKFIMHDLINDLAQWLFGETSFRLEDEFGEVKLLKCFERARHCSYTCGRYDGKNKFEIFHQVECLRTSWQ</sequence>
<evidence type="ECO:0000313" key="1">
    <source>
        <dbReference type="EMBL" id="KAJ0046107.1"/>
    </source>
</evidence>
<protein>
    <submittedName>
        <fullName evidence="1">Uncharacterized protein</fullName>
    </submittedName>
</protein>